<proteinExistence type="predicted"/>
<dbReference type="Proteomes" id="UP000036834">
    <property type="component" value="Unassembled WGS sequence"/>
</dbReference>
<organism evidence="3 4">
    <name type="scientific">Brevibacillus reuszeri</name>
    <dbReference type="NCBI Taxonomy" id="54915"/>
    <lineage>
        <taxon>Bacteria</taxon>
        <taxon>Bacillati</taxon>
        <taxon>Bacillota</taxon>
        <taxon>Bacilli</taxon>
        <taxon>Bacillales</taxon>
        <taxon>Paenibacillaceae</taxon>
        <taxon>Brevibacillus</taxon>
    </lineage>
</organism>
<gene>
    <name evidence="3" type="ORF">ADS79_12570</name>
    <name evidence="2" type="ORF">BRE01_39960</name>
</gene>
<dbReference type="RefSeq" id="WP_141261012.1">
    <property type="nucleotide sequence ID" value="NZ_BJON01000015.1"/>
</dbReference>
<dbReference type="PANTHER" id="PTHR36833:SF1">
    <property type="entry name" value="INTEGRAL MEMBRANE TRANSPORT PROTEIN"/>
    <property type="match status" value="1"/>
</dbReference>
<keyword evidence="5" id="KW-1185">Reference proteome</keyword>
<evidence type="ECO:0000313" key="4">
    <source>
        <dbReference type="Proteomes" id="UP000036834"/>
    </source>
</evidence>
<dbReference type="Pfam" id="PF06182">
    <property type="entry name" value="ABC2_membrane_6"/>
    <property type="match status" value="1"/>
</dbReference>
<feature type="transmembrane region" description="Helical" evidence="1">
    <location>
        <begin position="140"/>
        <end position="161"/>
    </location>
</feature>
<feature type="transmembrane region" description="Helical" evidence="1">
    <location>
        <begin position="203"/>
        <end position="223"/>
    </location>
</feature>
<reference evidence="2 5" key="3">
    <citation type="submission" date="2019-06" db="EMBL/GenBank/DDBJ databases">
        <title>Whole genome shotgun sequence of Brevibacillus reuszeri NBRC 15719.</title>
        <authorList>
            <person name="Hosoyama A."/>
            <person name="Uohara A."/>
            <person name="Ohji S."/>
            <person name="Ichikawa N."/>
        </authorList>
    </citation>
    <scope>NUCLEOTIDE SEQUENCE [LARGE SCALE GENOMIC DNA]</scope>
    <source>
        <strain evidence="2 5">NBRC 15719</strain>
    </source>
</reference>
<dbReference type="PATRIC" id="fig|54915.3.peg.1498"/>
<comment type="caution">
    <text evidence="3">The sequence shown here is derived from an EMBL/GenBank/DDBJ whole genome shotgun (WGS) entry which is preliminary data.</text>
</comment>
<feature type="transmembrane region" description="Helical" evidence="1">
    <location>
        <begin position="230"/>
        <end position="252"/>
    </location>
</feature>
<keyword evidence="1" id="KW-1133">Transmembrane helix</keyword>
<keyword evidence="1" id="KW-0472">Membrane</keyword>
<dbReference type="OrthoDB" id="9800610at2"/>
<evidence type="ECO:0000313" key="3">
    <source>
        <dbReference type="EMBL" id="KNB72677.1"/>
    </source>
</evidence>
<keyword evidence="1" id="KW-0812">Transmembrane</keyword>
<sequence length="262" mass="29662">MLILYRKLVAASIRAQMQYKLNFLTSAATTGMIMVLDFLILSAILYRFNDVVGWNIYEVGLLYGISSVSVSTYRLFAPEINDFEKYIIQGEMDQLLIRPVSPLLLLLTRNLDLSRLGGIVQGISILCLSMIGLTAQEKEIWLLLLFMPVAIVSGSVIYFSIALSTAATAFWTHQIKDLQTFTIYAPANASNYPIGLYPSWLKWMFYTVLPIAFMNYVPMLTLLGKTHYWYFPLLTPVVAALALLLSLRFWAFGIRHYHSTGS</sequence>
<dbReference type="InterPro" id="IPR010390">
    <property type="entry name" value="ABC-2_transporter-like"/>
</dbReference>
<name>A0A0K9YVJ6_9BACL</name>
<evidence type="ECO:0000256" key="1">
    <source>
        <dbReference type="SAM" id="Phobius"/>
    </source>
</evidence>
<dbReference type="PANTHER" id="PTHR36833">
    <property type="entry name" value="SLR0610 PROTEIN-RELATED"/>
    <property type="match status" value="1"/>
</dbReference>
<dbReference type="EMBL" id="LGIQ01000007">
    <property type="protein sequence ID" value="KNB72677.1"/>
    <property type="molecule type" value="Genomic_DNA"/>
</dbReference>
<reference evidence="4" key="1">
    <citation type="submission" date="2015-07" db="EMBL/GenBank/DDBJ databases">
        <title>Genome sequencing project for genomic taxonomy and phylogenomics of Bacillus-like bacteria.</title>
        <authorList>
            <person name="Liu B."/>
            <person name="Wang J."/>
            <person name="Zhu Y."/>
            <person name="Liu G."/>
            <person name="Chen Q."/>
            <person name="Chen Z."/>
            <person name="Lan J."/>
            <person name="Che J."/>
            <person name="Ge C."/>
            <person name="Shi H."/>
            <person name="Pan Z."/>
            <person name="Liu X."/>
        </authorList>
    </citation>
    <scope>NUCLEOTIDE SEQUENCE [LARGE SCALE GENOMIC DNA]</scope>
    <source>
        <strain evidence="4">DSM 9887</strain>
    </source>
</reference>
<dbReference type="EMBL" id="BJON01000015">
    <property type="protein sequence ID" value="GED70294.1"/>
    <property type="molecule type" value="Genomic_DNA"/>
</dbReference>
<feature type="transmembrane region" description="Helical" evidence="1">
    <location>
        <begin position="21"/>
        <end position="46"/>
    </location>
</feature>
<dbReference type="STRING" id="54915.ADS79_12570"/>
<accession>A0A0K9YVJ6</accession>
<protein>
    <submittedName>
        <fullName evidence="3">ABC transporter permease</fullName>
    </submittedName>
</protein>
<feature type="transmembrane region" description="Helical" evidence="1">
    <location>
        <begin position="113"/>
        <end position="133"/>
    </location>
</feature>
<dbReference type="AlphaFoldDB" id="A0A0K9YVJ6"/>
<reference evidence="3" key="2">
    <citation type="submission" date="2015-07" db="EMBL/GenBank/DDBJ databases">
        <title>MeaNS - Measles Nucleotide Surveillance Program.</title>
        <authorList>
            <person name="Tran T."/>
            <person name="Druce J."/>
        </authorList>
    </citation>
    <scope>NUCLEOTIDE SEQUENCE</scope>
    <source>
        <strain evidence="3">DSM 9887</strain>
    </source>
</reference>
<evidence type="ECO:0000313" key="2">
    <source>
        <dbReference type="EMBL" id="GED70294.1"/>
    </source>
</evidence>
<dbReference type="Proteomes" id="UP000319578">
    <property type="component" value="Unassembled WGS sequence"/>
</dbReference>
<evidence type="ECO:0000313" key="5">
    <source>
        <dbReference type="Proteomes" id="UP000319578"/>
    </source>
</evidence>